<proteinExistence type="predicted"/>
<organism evidence="2 3">
    <name type="scientific">Reyranella soli</name>
    <dbReference type="NCBI Taxonomy" id="1230389"/>
    <lineage>
        <taxon>Bacteria</taxon>
        <taxon>Pseudomonadati</taxon>
        <taxon>Pseudomonadota</taxon>
        <taxon>Alphaproteobacteria</taxon>
        <taxon>Hyphomicrobiales</taxon>
        <taxon>Reyranellaceae</taxon>
        <taxon>Reyranella</taxon>
    </lineage>
</organism>
<dbReference type="Pfam" id="PF01928">
    <property type="entry name" value="CYTH"/>
    <property type="match status" value="1"/>
</dbReference>
<dbReference type="AlphaFoldDB" id="A0A512NDU2"/>
<comment type="caution">
    <text evidence="2">The sequence shown here is derived from an EMBL/GenBank/DDBJ whole genome shotgun (WGS) entry which is preliminary data.</text>
</comment>
<gene>
    <name evidence="2" type="ORF">RSO01_42690</name>
</gene>
<dbReference type="InterPro" id="IPR023577">
    <property type="entry name" value="CYTH_domain"/>
</dbReference>
<dbReference type="Proteomes" id="UP000321058">
    <property type="component" value="Unassembled WGS sequence"/>
</dbReference>
<dbReference type="SUPFAM" id="SSF55154">
    <property type="entry name" value="CYTH-like phosphatases"/>
    <property type="match status" value="1"/>
</dbReference>
<evidence type="ECO:0000313" key="2">
    <source>
        <dbReference type="EMBL" id="GEP57103.1"/>
    </source>
</evidence>
<dbReference type="PANTHER" id="PTHR40114:SF1">
    <property type="entry name" value="SLR0698 PROTEIN"/>
    <property type="match status" value="1"/>
</dbReference>
<feature type="domain" description="CYTH" evidence="1">
    <location>
        <begin position="6"/>
        <end position="155"/>
    </location>
</feature>
<keyword evidence="3" id="KW-1185">Reference proteome</keyword>
<reference evidence="2 3" key="1">
    <citation type="submission" date="2019-07" db="EMBL/GenBank/DDBJ databases">
        <title>Whole genome shotgun sequence of Reyranella soli NBRC 108950.</title>
        <authorList>
            <person name="Hosoyama A."/>
            <person name="Uohara A."/>
            <person name="Ohji S."/>
            <person name="Ichikawa N."/>
        </authorList>
    </citation>
    <scope>NUCLEOTIDE SEQUENCE [LARGE SCALE GENOMIC DNA]</scope>
    <source>
        <strain evidence="2 3">NBRC 108950</strain>
    </source>
</reference>
<dbReference type="PIRSF" id="PIRSF016487">
    <property type="entry name" value="CYTH_UCP016487"/>
    <property type="match status" value="1"/>
</dbReference>
<dbReference type="PANTHER" id="PTHR40114">
    <property type="entry name" value="SLR0698 PROTEIN"/>
    <property type="match status" value="1"/>
</dbReference>
<dbReference type="EMBL" id="BKAJ01000074">
    <property type="protein sequence ID" value="GEP57103.1"/>
    <property type="molecule type" value="Genomic_DNA"/>
</dbReference>
<dbReference type="PROSITE" id="PS51707">
    <property type="entry name" value="CYTH"/>
    <property type="match status" value="1"/>
</dbReference>
<sequence>MGRDMALEIERKFLVRDESWRAHCAHQQEIRDGLIAIADGRKVRVRICDQRATLTVKAKTERLANHEFEYEIPLSDAEELLARHCLRAALAKTRYVVPHGQHVWHVDVYKGILKGVVLAEVELPSETADVALPPWIGREVTGNPDYKKTNMVDKRLNIMPSSALVPVDTMADGHPGHGRR</sequence>
<protein>
    <submittedName>
        <fullName evidence="2">Adenylate cyclase</fullName>
    </submittedName>
</protein>
<evidence type="ECO:0000313" key="3">
    <source>
        <dbReference type="Proteomes" id="UP000321058"/>
    </source>
</evidence>
<dbReference type="Gene3D" id="2.40.320.10">
    <property type="entry name" value="Hypothetical Protein Pfu-838710-001"/>
    <property type="match status" value="1"/>
</dbReference>
<dbReference type="InterPro" id="IPR012042">
    <property type="entry name" value="NeuTTM/CthTTM-like"/>
</dbReference>
<dbReference type="CDD" id="cd07891">
    <property type="entry name" value="CYTH-like_CthTTM-like_1"/>
    <property type="match status" value="1"/>
</dbReference>
<evidence type="ECO:0000259" key="1">
    <source>
        <dbReference type="PROSITE" id="PS51707"/>
    </source>
</evidence>
<dbReference type="SMART" id="SM01118">
    <property type="entry name" value="CYTH"/>
    <property type="match status" value="1"/>
</dbReference>
<accession>A0A512NDU2</accession>
<name>A0A512NDU2_9HYPH</name>
<dbReference type="InterPro" id="IPR033469">
    <property type="entry name" value="CYTH-like_dom_sf"/>
</dbReference>